<proteinExistence type="predicted"/>
<evidence type="ECO:0000313" key="2">
    <source>
        <dbReference type="Proteomes" id="UP000316612"/>
    </source>
</evidence>
<protein>
    <submittedName>
        <fullName evidence="1">Uncharacterized protein</fullName>
    </submittedName>
</protein>
<dbReference type="EMBL" id="BJNY01000001">
    <property type="protein sequence ID" value="GED04576.1"/>
    <property type="molecule type" value="Genomic_DNA"/>
</dbReference>
<comment type="caution">
    <text evidence="1">The sequence shown here is derived from an EMBL/GenBank/DDBJ whole genome shotgun (WGS) entry which is preliminary data.</text>
</comment>
<name>A0A4Y4DHR9_GLUUR</name>
<dbReference type="RefSeq" id="WP_141360871.1">
    <property type="nucleotide sequence ID" value="NZ_BAAAJL010000007.1"/>
</dbReference>
<dbReference type="AlphaFoldDB" id="A0A4Y4DHR9"/>
<dbReference type="Proteomes" id="UP000316612">
    <property type="component" value="Unassembled WGS sequence"/>
</dbReference>
<organism evidence="1 2">
    <name type="scientific">Glutamicibacter uratoxydans</name>
    <name type="common">Arthrobacter uratoxydans</name>
    <dbReference type="NCBI Taxonomy" id="43667"/>
    <lineage>
        <taxon>Bacteria</taxon>
        <taxon>Bacillati</taxon>
        <taxon>Actinomycetota</taxon>
        <taxon>Actinomycetes</taxon>
        <taxon>Micrococcales</taxon>
        <taxon>Micrococcaceae</taxon>
        <taxon>Glutamicibacter</taxon>
    </lineage>
</organism>
<keyword evidence="2" id="KW-1185">Reference proteome</keyword>
<gene>
    <name evidence="1" type="ORF">AUR04nite_01080</name>
</gene>
<reference evidence="1 2" key="1">
    <citation type="submission" date="2019-06" db="EMBL/GenBank/DDBJ databases">
        <title>Whole genome shotgun sequence of Glutamicibacter uratoxydans NBRC 15515.</title>
        <authorList>
            <person name="Hosoyama A."/>
            <person name="Uohara A."/>
            <person name="Ohji S."/>
            <person name="Ichikawa N."/>
        </authorList>
    </citation>
    <scope>NUCLEOTIDE SEQUENCE [LARGE SCALE GENOMIC DNA]</scope>
    <source>
        <strain evidence="1 2">NBRC 15515</strain>
    </source>
</reference>
<accession>A0A4Y4DHR9</accession>
<sequence>MAKSTENASGASPFAVKSVKVQRAAESVLRKYEAKYDRPKSFKDKNLSWVKTPRAGRKSA</sequence>
<evidence type="ECO:0000313" key="1">
    <source>
        <dbReference type="EMBL" id="GED04576.1"/>
    </source>
</evidence>